<accession>A0ABD3SI44</accession>
<dbReference type="EMBL" id="JBJXBP010000006">
    <property type="protein sequence ID" value="KAL3824244.1"/>
    <property type="molecule type" value="Genomic_DNA"/>
</dbReference>
<feature type="compositionally biased region" description="Pro residues" evidence="1">
    <location>
        <begin position="18"/>
        <end position="28"/>
    </location>
</feature>
<gene>
    <name evidence="3" type="ORF">ACJIZ3_020273</name>
</gene>
<feature type="transmembrane region" description="Helical" evidence="2">
    <location>
        <begin position="136"/>
        <end position="155"/>
    </location>
</feature>
<feature type="compositionally biased region" description="Pro residues" evidence="1">
    <location>
        <begin position="46"/>
        <end position="64"/>
    </location>
</feature>
<comment type="caution">
    <text evidence="3">The sequence shown here is derived from an EMBL/GenBank/DDBJ whole genome shotgun (WGS) entry which is preliminary data.</text>
</comment>
<keyword evidence="2" id="KW-0472">Membrane</keyword>
<evidence type="ECO:0000313" key="4">
    <source>
        <dbReference type="Proteomes" id="UP001634393"/>
    </source>
</evidence>
<keyword evidence="2" id="KW-1133">Transmembrane helix</keyword>
<dbReference type="PANTHER" id="PTHR15907">
    <property type="entry name" value="DUF614 FAMILY PROTEIN-RELATED"/>
    <property type="match status" value="1"/>
</dbReference>
<proteinExistence type="predicted"/>
<keyword evidence="4" id="KW-1185">Reference proteome</keyword>
<name>A0ABD3SI44_9LAMI</name>
<evidence type="ECO:0000256" key="1">
    <source>
        <dbReference type="SAM" id="MobiDB-lite"/>
    </source>
</evidence>
<reference evidence="3 4" key="1">
    <citation type="submission" date="2024-12" db="EMBL/GenBank/DDBJ databases">
        <title>The unique morphological basis and parallel evolutionary history of personate flowers in Penstemon.</title>
        <authorList>
            <person name="Depatie T.H."/>
            <person name="Wessinger C.A."/>
        </authorList>
    </citation>
    <scope>NUCLEOTIDE SEQUENCE [LARGE SCALE GENOMIC DNA]</scope>
    <source>
        <strain evidence="3">WTNN_2</strain>
        <tissue evidence="3">Leaf</tissue>
    </source>
</reference>
<sequence length="226" mass="24760">MLQYSSSGGGGGDVFQKFPPPTAPPAYAPPSYNHQLPPHQPENYSHPPPPPQPIYNQPPPPPPIYVNQAPQAQIGIPVQTPPPVHRRTTAGQWSTGLCDCFSDASNCCVTCWCPCITFGQVAEIIDKGSTSCGASGALYALIAYTTGCGCMYSCCYRQKMRRQYMLSEDPCPDCIVHFCCEYCALCQEYRELKHRGFDMSIGWHGNVEKQNQGVTMAPFAQGGMNR</sequence>
<dbReference type="Pfam" id="PF04749">
    <property type="entry name" value="PLAC8"/>
    <property type="match status" value="1"/>
</dbReference>
<feature type="region of interest" description="Disordered" evidence="1">
    <location>
        <begin position="1"/>
        <end position="68"/>
    </location>
</feature>
<dbReference type="NCBIfam" id="TIGR01571">
    <property type="entry name" value="A_thal_Cys_rich"/>
    <property type="match status" value="1"/>
</dbReference>
<evidence type="ECO:0000256" key="2">
    <source>
        <dbReference type="SAM" id="Phobius"/>
    </source>
</evidence>
<evidence type="ECO:0000313" key="3">
    <source>
        <dbReference type="EMBL" id="KAL3824244.1"/>
    </source>
</evidence>
<dbReference type="Proteomes" id="UP001634393">
    <property type="component" value="Unassembled WGS sequence"/>
</dbReference>
<dbReference type="AlphaFoldDB" id="A0ABD3SI44"/>
<keyword evidence="2" id="KW-0812">Transmembrane</keyword>
<dbReference type="InterPro" id="IPR006461">
    <property type="entry name" value="PLAC_motif_containing"/>
</dbReference>
<protein>
    <submittedName>
        <fullName evidence="3">Uncharacterized protein</fullName>
    </submittedName>
</protein>
<organism evidence="3 4">
    <name type="scientific">Penstemon smallii</name>
    <dbReference type="NCBI Taxonomy" id="265156"/>
    <lineage>
        <taxon>Eukaryota</taxon>
        <taxon>Viridiplantae</taxon>
        <taxon>Streptophyta</taxon>
        <taxon>Embryophyta</taxon>
        <taxon>Tracheophyta</taxon>
        <taxon>Spermatophyta</taxon>
        <taxon>Magnoliopsida</taxon>
        <taxon>eudicotyledons</taxon>
        <taxon>Gunneridae</taxon>
        <taxon>Pentapetalae</taxon>
        <taxon>asterids</taxon>
        <taxon>lamiids</taxon>
        <taxon>Lamiales</taxon>
        <taxon>Plantaginaceae</taxon>
        <taxon>Cheloneae</taxon>
        <taxon>Penstemon</taxon>
    </lineage>
</organism>